<accession>A0A0M0JAN3</accession>
<protein>
    <submittedName>
        <fullName evidence="1">Uncharacterized protein</fullName>
    </submittedName>
</protein>
<dbReference type="EMBL" id="JWZX01003171">
    <property type="protein sequence ID" value="KOO23654.1"/>
    <property type="molecule type" value="Genomic_DNA"/>
</dbReference>
<dbReference type="AlphaFoldDB" id="A0A0M0JAN3"/>
<sequence>MSRRARAAPKANVSASVRLGLTSLAEGNEDAIASMLSVAPTDDLVEKMIDCMGVNGLSAEMLIASYFGQSMLATYCVRRLNKSDKGSVPALAERIAREWAKPSFEPLSAHAGLKKRSAEAAPDDEEDVAAKRVSALEEIKTKRARQAEQAAARVAATAAKAVAKEE</sequence>
<dbReference type="OrthoDB" id="10506143at2759"/>
<evidence type="ECO:0000313" key="2">
    <source>
        <dbReference type="Proteomes" id="UP000037460"/>
    </source>
</evidence>
<gene>
    <name evidence="1" type="ORF">Ctob_002721</name>
</gene>
<organism evidence="1 2">
    <name type="scientific">Chrysochromulina tobinii</name>
    <dbReference type="NCBI Taxonomy" id="1460289"/>
    <lineage>
        <taxon>Eukaryota</taxon>
        <taxon>Haptista</taxon>
        <taxon>Haptophyta</taxon>
        <taxon>Prymnesiophyceae</taxon>
        <taxon>Prymnesiales</taxon>
        <taxon>Chrysochromulinaceae</taxon>
        <taxon>Chrysochromulina</taxon>
    </lineage>
</organism>
<proteinExistence type="predicted"/>
<reference evidence="2" key="1">
    <citation type="journal article" date="2015" name="PLoS Genet.">
        <title>Genome Sequence and Transcriptome Analyses of Chrysochromulina tobin: Metabolic Tools for Enhanced Algal Fitness in the Prominent Order Prymnesiales (Haptophyceae).</title>
        <authorList>
            <person name="Hovde B.T."/>
            <person name="Deodato C.R."/>
            <person name="Hunsperger H.M."/>
            <person name="Ryken S.A."/>
            <person name="Yost W."/>
            <person name="Jha R.K."/>
            <person name="Patterson J."/>
            <person name="Monnat R.J. Jr."/>
            <person name="Barlow S.B."/>
            <person name="Starkenburg S.R."/>
            <person name="Cattolico R.A."/>
        </authorList>
    </citation>
    <scope>NUCLEOTIDE SEQUENCE</scope>
    <source>
        <strain evidence="2">CCMP291</strain>
    </source>
</reference>
<comment type="caution">
    <text evidence="1">The sequence shown here is derived from an EMBL/GenBank/DDBJ whole genome shotgun (WGS) entry which is preliminary data.</text>
</comment>
<evidence type="ECO:0000313" key="1">
    <source>
        <dbReference type="EMBL" id="KOO23654.1"/>
    </source>
</evidence>
<name>A0A0M0JAN3_9EUKA</name>
<dbReference type="Proteomes" id="UP000037460">
    <property type="component" value="Unassembled WGS sequence"/>
</dbReference>
<keyword evidence="2" id="KW-1185">Reference proteome</keyword>